<dbReference type="InterPro" id="IPR000182">
    <property type="entry name" value="GNAT_dom"/>
</dbReference>
<dbReference type="EMBL" id="CP035282">
    <property type="protein sequence ID" value="QAT63300.1"/>
    <property type="molecule type" value="Genomic_DNA"/>
</dbReference>
<dbReference type="GO" id="GO:0034069">
    <property type="term" value="F:aminoglycoside N-acetyltransferase activity"/>
    <property type="evidence" value="ECO:0007669"/>
    <property type="project" value="TreeGrafter"/>
</dbReference>
<dbReference type="KEGG" id="spoa:EQM13_17900"/>
<dbReference type="AlphaFoldDB" id="A0A410QH32"/>
<dbReference type="SUPFAM" id="SSF55718">
    <property type="entry name" value="SCP-like"/>
    <property type="match status" value="1"/>
</dbReference>
<dbReference type="PROSITE" id="PS51186">
    <property type="entry name" value="GNAT"/>
    <property type="match status" value="1"/>
</dbReference>
<dbReference type="OrthoDB" id="2379505at2"/>
<evidence type="ECO:0000259" key="1">
    <source>
        <dbReference type="PROSITE" id="PS51186"/>
    </source>
</evidence>
<reference evidence="3" key="1">
    <citation type="submission" date="2019-01" db="EMBL/GenBank/DDBJ databases">
        <title>Draft genomes of a novel of Sporanaerobacter strains.</title>
        <authorList>
            <person name="Ma S."/>
        </authorList>
    </citation>
    <scope>NUCLEOTIDE SEQUENCE [LARGE SCALE GENOMIC DNA]</scope>
    <source>
        <strain evidence="3">NJN-17</strain>
    </source>
</reference>
<dbReference type="InterPro" id="IPR041380">
    <property type="entry name" value="Acetyltransf_17"/>
</dbReference>
<organism evidence="2 3">
    <name type="scientific">Acidilutibacter cellobiosedens</name>
    <dbReference type="NCBI Taxonomy" id="2507161"/>
    <lineage>
        <taxon>Bacteria</taxon>
        <taxon>Bacillati</taxon>
        <taxon>Bacillota</taxon>
        <taxon>Tissierellia</taxon>
        <taxon>Tissierellales</taxon>
        <taxon>Acidilutibacteraceae</taxon>
        <taxon>Acidilutibacter</taxon>
    </lineage>
</organism>
<evidence type="ECO:0000313" key="2">
    <source>
        <dbReference type="EMBL" id="QAT63300.1"/>
    </source>
</evidence>
<dbReference type="SUPFAM" id="SSF55729">
    <property type="entry name" value="Acyl-CoA N-acyltransferases (Nat)"/>
    <property type="match status" value="1"/>
</dbReference>
<dbReference type="InterPro" id="IPR051554">
    <property type="entry name" value="Acetyltransferase_Eis"/>
</dbReference>
<dbReference type="InterPro" id="IPR016181">
    <property type="entry name" value="Acyl_CoA_acyltransferase"/>
</dbReference>
<gene>
    <name evidence="2" type="ORF">EQM13_17900</name>
</gene>
<dbReference type="PANTHER" id="PTHR37817:SF1">
    <property type="entry name" value="N-ACETYLTRANSFERASE EIS"/>
    <property type="match status" value="1"/>
</dbReference>
<evidence type="ECO:0000313" key="3">
    <source>
        <dbReference type="Proteomes" id="UP000287969"/>
    </source>
</evidence>
<keyword evidence="3" id="KW-1185">Reference proteome</keyword>
<sequence>MNTEEITMREIRKLNETHIDAYTDIAFNAYPSFKDFTEEAMNKYKETVAYIMNNDSAVTFYGMFEDEKLIAVMRLFDFKMNCFGKIVPASGLGFLGVHLMHKKEKAAKAMVEFYEKTYRDKGIPIGALLPFRPDFYKKMGYGIGSKMNQYRLPPNRMPLYSGKNDLRYVAKNEFDMLLKCHERVVAKTHGMMMKIGDEIRNLTSDPYNRIVGSYDENGNINGYIIYKFQNAKAGNYTVTNIYVKELIYENTDVLRKFLGFLRKQDDEIDLIIFNTEDEYFYYLFDNPLNDSLNYIPYGYIESNTQAVGVMYKLFDIKKAFEQCSHRNYGNSNLNVRFLISDELSKNVNEIIVNFKDGKAHTNAKKYDVTAKIRTSDFSSLFLASVSIMGLYNLGLIKLDKEEYLDELDRTFYYAQKPVCYTDF</sequence>
<accession>A0A410QH32</accession>
<protein>
    <submittedName>
        <fullName evidence="2">GNAT family N-acetyltransferase</fullName>
    </submittedName>
</protein>
<name>A0A410QH32_9FIRM</name>
<dbReference type="InterPro" id="IPR025559">
    <property type="entry name" value="Eis_dom"/>
</dbReference>
<dbReference type="InterPro" id="IPR036527">
    <property type="entry name" value="SCP2_sterol-bd_dom_sf"/>
</dbReference>
<feature type="domain" description="N-acetyltransferase" evidence="1">
    <location>
        <begin position="9"/>
        <end position="160"/>
    </location>
</feature>
<dbReference type="Pfam" id="PF17668">
    <property type="entry name" value="Acetyltransf_17"/>
    <property type="match status" value="1"/>
</dbReference>
<dbReference type="Gene3D" id="3.40.630.30">
    <property type="match status" value="2"/>
</dbReference>
<dbReference type="Proteomes" id="UP000287969">
    <property type="component" value="Chromosome"/>
</dbReference>
<dbReference type="GO" id="GO:0030649">
    <property type="term" value="P:aminoglycoside antibiotic catabolic process"/>
    <property type="evidence" value="ECO:0007669"/>
    <property type="project" value="TreeGrafter"/>
</dbReference>
<keyword evidence="2" id="KW-0808">Transferase</keyword>
<proteinExistence type="predicted"/>
<dbReference type="Pfam" id="PF13527">
    <property type="entry name" value="Acetyltransf_9"/>
    <property type="match status" value="1"/>
</dbReference>
<dbReference type="PANTHER" id="PTHR37817">
    <property type="entry name" value="N-ACETYLTRANSFERASE EIS"/>
    <property type="match status" value="1"/>
</dbReference>
<dbReference type="Gene3D" id="3.30.1050.10">
    <property type="entry name" value="SCP2 sterol-binding domain"/>
    <property type="match status" value="1"/>
</dbReference>
<dbReference type="Pfam" id="PF13530">
    <property type="entry name" value="SCP2_2"/>
    <property type="match status" value="1"/>
</dbReference>